<dbReference type="GO" id="GO:0042578">
    <property type="term" value="F:phosphoric ester hydrolase activity"/>
    <property type="evidence" value="ECO:0007669"/>
    <property type="project" value="TreeGrafter"/>
</dbReference>
<proteinExistence type="predicted"/>
<dbReference type="PANTHER" id="PTHR36928:SF1">
    <property type="entry name" value="PHOSPHATASE YCDX-RELATED"/>
    <property type="match status" value="1"/>
</dbReference>
<dbReference type="InterPro" id="IPR004013">
    <property type="entry name" value="PHP_dom"/>
</dbReference>
<dbReference type="InterPro" id="IPR016195">
    <property type="entry name" value="Pol/histidinol_Pase-like"/>
</dbReference>
<sequence>MIDLHTHTVYSDGGLIPAELARRARAAGYRGLAFTDHVDDSNLRHILESQQKVVRDYCLYTEIELLGGVELTHVPPPLMETVVKSARDLGAEIVLVHGETIVEPVVQGTNHAAIRAGADVLAHPGLITPEDVRMAAEKGVYLEITTRKGHSLTNGHVLNLARIYGAKLVINNDAHGPEDLVSREMRQKIALGAGMDMQEYEQAEQNSLDLLSRLRKSGNTGGSQD</sequence>
<dbReference type="SMART" id="SM00481">
    <property type="entry name" value="POLIIIAc"/>
    <property type="match status" value="1"/>
</dbReference>
<gene>
    <name evidence="2" type="ORF">Dthio_PD0588</name>
</gene>
<keyword evidence="3" id="KW-1185">Reference proteome</keyword>
<feature type="domain" description="Polymerase/histidinol phosphatase N-terminal" evidence="1">
    <location>
        <begin position="2"/>
        <end position="75"/>
    </location>
</feature>
<dbReference type="NCBIfam" id="NF004981">
    <property type="entry name" value="PRK06361.1"/>
    <property type="match status" value="1"/>
</dbReference>
<dbReference type="EMBL" id="ACJN02000003">
    <property type="protein sequence ID" value="EFI33262.1"/>
    <property type="molecule type" value="Genomic_DNA"/>
</dbReference>
<dbReference type="CDD" id="cd07432">
    <property type="entry name" value="PHP_HisPPase"/>
    <property type="match status" value="1"/>
</dbReference>
<dbReference type="Gene3D" id="3.20.20.140">
    <property type="entry name" value="Metal-dependent hydrolases"/>
    <property type="match status" value="1"/>
</dbReference>
<dbReference type="GO" id="GO:0008270">
    <property type="term" value="F:zinc ion binding"/>
    <property type="evidence" value="ECO:0007669"/>
    <property type="project" value="TreeGrafter"/>
</dbReference>
<dbReference type="InterPro" id="IPR050243">
    <property type="entry name" value="PHP_phosphatase"/>
</dbReference>
<protein>
    <submittedName>
        <fullName evidence="2">PHP domain protein</fullName>
    </submittedName>
</protein>
<dbReference type="OrthoDB" id="9808747at2"/>
<dbReference type="AlphaFoldDB" id="D6SRE6"/>
<dbReference type="RefSeq" id="WP_008870620.1">
    <property type="nucleotide sequence ID" value="NZ_ACJN02000003.1"/>
</dbReference>
<accession>D6SRE6</accession>
<name>D6SRE6_9BACT</name>
<dbReference type="eggNOG" id="COG1387">
    <property type="taxonomic scope" value="Bacteria"/>
</dbReference>
<dbReference type="GO" id="GO:0005829">
    <property type="term" value="C:cytosol"/>
    <property type="evidence" value="ECO:0007669"/>
    <property type="project" value="TreeGrafter"/>
</dbReference>
<organism evidence="2 3">
    <name type="scientific">Desulfonatronospira thiodismutans ASO3-1</name>
    <dbReference type="NCBI Taxonomy" id="555779"/>
    <lineage>
        <taxon>Bacteria</taxon>
        <taxon>Pseudomonadati</taxon>
        <taxon>Thermodesulfobacteriota</taxon>
        <taxon>Desulfovibrionia</taxon>
        <taxon>Desulfovibrionales</taxon>
        <taxon>Desulfonatronovibrionaceae</taxon>
        <taxon>Desulfonatronospira</taxon>
    </lineage>
</organism>
<dbReference type="Proteomes" id="UP000005496">
    <property type="component" value="Unassembled WGS sequence"/>
</dbReference>
<dbReference type="Pfam" id="PF02811">
    <property type="entry name" value="PHP"/>
    <property type="match status" value="1"/>
</dbReference>
<evidence type="ECO:0000313" key="3">
    <source>
        <dbReference type="Proteomes" id="UP000005496"/>
    </source>
</evidence>
<comment type="caution">
    <text evidence="2">The sequence shown here is derived from an EMBL/GenBank/DDBJ whole genome shotgun (WGS) entry which is preliminary data.</text>
</comment>
<dbReference type="PANTHER" id="PTHR36928">
    <property type="entry name" value="PHOSPHATASE YCDX-RELATED"/>
    <property type="match status" value="1"/>
</dbReference>
<reference evidence="2" key="1">
    <citation type="submission" date="2010-05" db="EMBL/GenBank/DDBJ databases">
        <title>The draft genome of Desulfonatronospira thiodismutans ASO3-1.</title>
        <authorList>
            <consortium name="US DOE Joint Genome Institute (JGI-PGF)"/>
            <person name="Lucas S."/>
            <person name="Copeland A."/>
            <person name="Lapidus A."/>
            <person name="Cheng J.-F."/>
            <person name="Bruce D."/>
            <person name="Goodwin L."/>
            <person name="Pitluck S."/>
            <person name="Chertkov O."/>
            <person name="Brettin T."/>
            <person name="Detter J.C."/>
            <person name="Han C."/>
            <person name="Land M.L."/>
            <person name="Hauser L."/>
            <person name="Kyrpides N."/>
            <person name="Mikhailova N."/>
            <person name="Muyzer G."/>
            <person name="Woyke T."/>
        </authorList>
    </citation>
    <scope>NUCLEOTIDE SEQUENCE [LARGE SCALE GENOMIC DNA]</scope>
    <source>
        <strain evidence="2">ASO3-1</strain>
    </source>
</reference>
<dbReference type="InterPro" id="IPR003141">
    <property type="entry name" value="Pol/His_phosphatase_N"/>
</dbReference>
<evidence type="ECO:0000313" key="2">
    <source>
        <dbReference type="EMBL" id="EFI33262.1"/>
    </source>
</evidence>
<evidence type="ECO:0000259" key="1">
    <source>
        <dbReference type="SMART" id="SM00481"/>
    </source>
</evidence>
<dbReference type="SUPFAM" id="SSF89550">
    <property type="entry name" value="PHP domain-like"/>
    <property type="match status" value="1"/>
</dbReference>